<feature type="domain" description="Peptidase S9 prolyl oligopeptidase catalytic" evidence="3">
    <location>
        <begin position="411"/>
        <end position="610"/>
    </location>
</feature>
<dbReference type="SUPFAM" id="SSF53474">
    <property type="entry name" value="alpha/beta-Hydrolases"/>
    <property type="match status" value="1"/>
</dbReference>
<dbReference type="PANTHER" id="PTHR42881:SF2">
    <property type="entry name" value="PROLYL ENDOPEPTIDASE"/>
    <property type="match status" value="1"/>
</dbReference>
<dbReference type="InterPro" id="IPR001375">
    <property type="entry name" value="Peptidase_S9_cat"/>
</dbReference>
<dbReference type="Proteomes" id="UP000067434">
    <property type="component" value="Chromosome"/>
</dbReference>
<dbReference type="InterPro" id="IPR002470">
    <property type="entry name" value="Peptidase_S9A"/>
</dbReference>
<reference evidence="4 5" key="1">
    <citation type="journal article" date="2015" name="Stand. Genomic Sci.">
        <title>Complete genome sequence of and proposal of Thermofilum uzonense sp. nov. a novel hyperthermophilic crenarchaeon and emended description of the genus Thermofilum.</title>
        <authorList>
            <person name="Toshchakov S.V."/>
            <person name="Korzhenkov A.A."/>
            <person name="Samarov N.I."/>
            <person name="Mazunin I.O."/>
            <person name="Mozhey O.I."/>
            <person name="Shmyr I.S."/>
            <person name="Derbikova K.S."/>
            <person name="Taranov E.A."/>
            <person name="Dominova I.N."/>
            <person name="Bonch-Osmolovskaya E.A."/>
            <person name="Patrushev M.V."/>
            <person name="Podosokorskaya O.A."/>
            <person name="Kublanov I.V."/>
        </authorList>
    </citation>
    <scope>NUCLEOTIDE SEQUENCE [LARGE SCALE GENOMIC DNA]</scope>
    <source>
        <strain evidence="4 5">1807-2</strain>
    </source>
</reference>
<organism evidence="4 5">
    <name type="scientific">Infirmifilum uzonense</name>
    <dbReference type="NCBI Taxonomy" id="1550241"/>
    <lineage>
        <taxon>Archaea</taxon>
        <taxon>Thermoproteota</taxon>
        <taxon>Thermoprotei</taxon>
        <taxon>Thermofilales</taxon>
        <taxon>Thermofilaceae</taxon>
        <taxon>Infirmifilum</taxon>
    </lineage>
</organism>
<dbReference type="STRING" id="1550241.MA03_02225"/>
<dbReference type="GO" id="GO:0006508">
    <property type="term" value="P:proteolysis"/>
    <property type="evidence" value="ECO:0007669"/>
    <property type="project" value="InterPro"/>
</dbReference>
<dbReference type="GO" id="GO:0004252">
    <property type="term" value="F:serine-type endopeptidase activity"/>
    <property type="evidence" value="ECO:0007669"/>
    <property type="project" value="UniProtKB-EC"/>
</dbReference>
<accession>A0A0F7CKV6</accession>
<dbReference type="EMBL" id="CP009961">
    <property type="protein sequence ID" value="AKG38326.1"/>
    <property type="molecule type" value="Genomic_DNA"/>
</dbReference>
<dbReference type="InterPro" id="IPR029058">
    <property type="entry name" value="AB_hydrolase_fold"/>
</dbReference>
<evidence type="ECO:0000259" key="3">
    <source>
        <dbReference type="Pfam" id="PF00326"/>
    </source>
</evidence>
<dbReference type="AlphaFoldDB" id="A0A0F7CKV6"/>
<dbReference type="InterPro" id="IPR051167">
    <property type="entry name" value="Prolyl_oligopep/macrocyclase"/>
</dbReference>
<evidence type="ECO:0000256" key="2">
    <source>
        <dbReference type="ARBA" id="ARBA00011897"/>
    </source>
</evidence>
<dbReference type="GO" id="GO:0005829">
    <property type="term" value="C:cytosol"/>
    <property type="evidence" value="ECO:0007669"/>
    <property type="project" value="TreeGrafter"/>
</dbReference>
<dbReference type="PATRIC" id="fig|1550241.5.peg.455"/>
<dbReference type="HOGENOM" id="CLU_011290_1_1_2"/>
<dbReference type="GO" id="GO:0070012">
    <property type="term" value="F:oligopeptidase activity"/>
    <property type="evidence" value="ECO:0007669"/>
    <property type="project" value="TreeGrafter"/>
</dbReference>
<sequence length="612" mass="68924">MSAEDPLIELENLESPRTRSIINRFNNEVNELLANIIDKHYSRIRELHDEPRVAGAVLIREGIAVLYRGSTEEVYLLHRDGTREKLLSSPDKEVFTWISKVHGSERLVAVSASLEGRDYSKTYIVDVNDREIVYMLDGIVDSFHKVGDSLIYVRNYRTEKPPDGGDIPTERLVMLQDGREEVVWGSGIVGAGELMGRVFASGDFSRLAVTVQRGWRSARLYVIEYGSWSSSLVEEADHPIRLAGWFEGPVYVRAKDTGDELVVQGEELGIRGILESALVSGDKLLVVTMTDAVHNVNLYDLRVKSWSSPSMPVRYASISIQDEHNGEFLLLASTPSHRHLLFTVRDGEALTWDASMAIPDLEVKDLWLRSSDGVKVHAFYISRTSPPRAVLIYAYGGFGISLTPSYNPFFHYLLERDYAIVIVNARGGREEGEAWHRAGMLENKENTFKDVASFARFFKALGFRVAAMGSSNGGLTVAALATRWPEYLDAALIGYPVLDMLRYHLLYVGRYWIPEYGDPEDPKMREILFRYSPYHNIPSEKRMPPTLIFTGLNDDRVHPAHALKFAEKARGSGHPVYLRVETTSGHMGAKSAVRALEQSYLAAFLEKYLEGR</sequence>
<dbReference type="EC" id="3.4.21.26" evidence="2"/>
<protein>
    <recommendedName>
        <fullName evidence="2">prolyl oligopeptidase</fullName>
        <ecNumber evidence="2">3.4.21.26</ecNumber>
    </recommendedName>
</protein>
<dbReference type="GeneID" id="25401010"/>
<comment type="catalytic activity">
    <reaction evidence="1">
        <text>Hydrolysis of Pro-|-Xaa &gt;&gt; Ala-|-Xaa in oligopeptides.</text>
        <dbReference type="EC" id="3.4.21.26"/>
    </reaction>
</comment>
<evidence type="ECO:0000256" key="1">
    <source>
        <dbReference type="ARBA" id="ARBA00001070"/>
    </source>
</evidence>
<dbReference type="RefSeq" id="WP_052883713.1">
    <property type="nucleotide sequence ID" value="NZ_CP009961.1"/>
</dbReference>
<gene>
    <name evidence="4" type="ORF">MA03_02225</name>
</gene>
<keyword evidence="5" id="KW-1185">Reference proteome</keyword>
<dbReference type="OrthoDB" id="31240at2157"/>
<evidence type="ECO:0000313" key="4">
    <source>
        <dbReference type="EMBL" id="AKG38326.1"/>
    </source>
</evidence>
<dbReference type="Gene3D" id="3.40.50.1820">
    <property type="entry name" value="alpha/beta hydrolase"/>
    <property type="match status" value="1"/>
</dbReference>
<dbReference type="PANTHER" id="PTHR42881">
    <property type="entry name" value="PROLYL ENDOPEPTIDASE"/>
    <property type="match status" value="1"/>
</dbReference>
<dbReference type="SUPFAM" id="SSF50993">
    <property type="entry name" value="Peptidase/esterase 'gauge' domain"/>
    <property type="match status" value="1"/>
</dbReference>
<dbReference type="PRINTS" id="PR00862">
    <property type="entry name" value="PROLIGOPTASE"/>
</dbReference>
<evidence type="ECO:0000313" key="5">
    <source>
        <dbReference type="Proteomes" id="UP000067434"/>
    </source>
</evidence>
<dbReference type="KEGG" id="thf:MA03_02225"/>
<proteinExistence type="predicted"/>
<dbReference type="Gene3D" id="2.130.10.120">
    <property type="entry name" value="Prolyl oligopeptidase, N-terminal domain"/>
    <property type="match status" value="1"/>
</dbReference>
<name>A0A0F7CKV6_9CREN</name>
<dbReference type="Pfam" id="PF00326">
    <property type="entry name" value="Peptidase_S9"/>
    <property type="match status" value="1"/>
</dbReference>